<protein>
    <recommendedName>
        <fullName evidence="7">Ubiquitin-like domain-containing protein</fullName>
    </recommendedName>
</protein>
<dbReference type="SUPFAM" id="SSF54236">
    <property type="entry name" value="Ubiquitin-like"/>
    <property type="match status" value="1"/>
</dbReference>
<dbReference type="GO" id="GO:0030968">
    <property type="term" value="P:endoplasmic reticulum unfolded protein response"/>
    <property type="evidence" value="ECO:0007669"/>
    <property type="project" value="TreeGrafter"/>
</dbReference>
<dbReference type="GO" id="GO:0016020">
    <property type="term" value="C:membrane"/>
    <property type="evidence" value="ECO:0007669"/>
    <property type="project" value="UniProtKB-SubCell"/>
</dbReference>
<evidence type="ECO:0000256" key="3">
    <source>
        <dbReference type="ARBA" id="ARBA00022989"/>
    </source>
</evidence>
<reference evidence="8 9" key="1">
    <citation type="submission" date="2012-05" db="EMBL/GenBank/DDBJ databases">
        <title>Recombination and specialization in a pathogen metapopulation.</title>
        <authorList>
            <person name="Gardiner A."/>
            <person name="Kemen E."/>
            <person name="Schultz-Larsen T."/>
            <person name="MacLean D."/>
            <person name="Van Oosterhout C."/>
            <person name="Jones J.D.G."/>
        </authorList>
    </citation>
    <scope>NUCLEOTIDE SEQUENCE [LARGE SCALE GENOMIC DNA]</scope>
    <source>
        <strain evidence="8 9">Ac Nc2</strain>
    </source>
</reference>
<gene>
    <name evidence="8" type="ORF">BN9_081430</name>
</gene>
<keyword evidence="4 6" id="KW-0472">Membrane</keyword>
<dbReference type="InterPro" id="IPR029071">
    <property type="entry name" value="Ubiquitin-like_domsf"/>
</dbReference>
<keyword evidence="2 6" id="KW-0812">Transmembrane</keyword>
<feature type="compositionally biased region" description="Polar residues" evidence="5">
    <location>
        <begin position="127"/>
        <end position="162"/>
    </location>
</feature>
<evidence type="ECO:0000256" key="1">
    <source>
        <dbReference type="ARBA" id="ARBA00004370"/>
    </source>
</evidence>
<feature type="transmembrane region" description="Helical" evidence="6">
    <location>
        <begin position="381"/>
        <end position="400"/>
    </location>
</feature>
<name>A0A024GKU6_9STRA</name>
<evidence type="ECO:0000256" key="5">
    <source>
        <dbReference type="SAM" id="MobiDB-lite"/>
    </source>
</evidence>
<dbReference type="InterPro" id="IPR000626">
    <property type="entry name" value="Ubiquitin-like_dom"/>
</dbReference>
<keyword evidence="9" id="KW-1185">Reference proteome</keyword>
<dbReference type="PANTHER" id="PTHR12943:SF27">
    <property type="entry name" value="HOMOCYSTEINE-INDUCED ENDOPLASMIC RETICULUM PROTEIN, ISOFORM A"/>
    <property type="match status" value="1"/>
</dbReference>
<dbReference type="PROSITE" id="PS50053">
    <property type="entry name" value="UBIQUITIN_2"/>
    <property type="match status" value="1"/>
</dbReference>
<dbReference type="AlphaFoldDB" id="A0A024GKU6"/>
<dbReference type="InterPro" id="IPR039751">
    <property type="entry name" value="HERPUD1/2"/>
</dbReference>
<dbReference type="Gene3D" id="3.10.20.90">
    <property type="entry name" value="Phosphatidylinositol 3-kinase Catalytic Subunit, Chain A, domain 1"/>
    <property type="match status" value="1"/>
</dbReference>
<feature type="transmembrane region" description="Helical" evidence="6">
    <location>
        <begin position="309"/>
        <end position="331"/>
    </location>
</feature>
<evidence type="ECO:0000313" key="9">
    <source>
        <dbReference type="Proteomes" id="UP000053237"/>
    </source>
</evidence>
<organism evidence="8 9">
    <name type="scientific">Albugo candida</name>
    <dbReference type="NCBI Taxonomy" id="65357"/>
    <lineage>
        <taxon>Eukaryota</taxon>
        <taxon>Sar</taxon>
        <taxon>Stramenopiles</taxon>
        <taxon>Oomycota</taxon>
        <taxon>Peronosporomycetes</taxon>
        <taxon>Albuginales</taxon>
        <taxon>Albuginaceae</taxon>
        <taxon>Albugo</taxon>
    </lineage>
</organism>
<comment type="subcellular location">
    <subcellularLocation>
        <location evidence="1">Membrane</location>
    </subcellularLocation>
</comment>
<dbReference type="Proteomes" id="UP000053237">
    <property type="component" value="Unassembled WGS sequence"/>
</dbReference>
<evidence type="ECO:0000256" key="6">
    <source>
        <dbReference type="SAM" id="Phobius"/>
    </source>
</evidence>
<evidence type="ECO:0000313" key="8">
    <source>
        <dbReference type="EMBL" id="CCI47165.1"/>
    </source>
</evidence>
<comment type="caution">
    <text evidence="8">The sequence shown here is derived from an EMBL/GenBank/DDBJ whole genome shotgun (WGS) entry which is preliminary data.</text>
</comment>
<dbReference type="PANTHER" id="PTHR12943">
    <property type="entry name" value="HOMOCYSTEINE-RESPONSIVE ENDOPLASMIC RETICULUM-RESIDENT UNIQUITIN-LIKE DOMAIN HERPUD PROTEIN FAMILY MEMBER"/>
    <property type="match status" value="1"/>
</dbReference>
<feature type="domain" description="Ubiquitin-like" evidence="7">
    <location>
        <begin position="15"/>
        <end position="74"/>
    </location>
</feature>
<evidence type="ECO:0000256" key="4">
    <source>
        <dbReference type="ARBA" id="ARBA00023136"/>
    </source>
</evidence>
<proteinExistence type="predicted"/>
<evidence type="ECO:0000256" key="2">
    <source>
        <dbReference type="ARBA" id="ARBA00022692"/>
    </source>
</evidence>
<dbReference type="OrthoDB" id="21589at2759"/>
<feature type="region of interest" description="Disordered" evidence="5">
    <location>
        <begin position="118"/>
        <end position="162"/>
    </location>
</feature>
<dbReference type="STRING" id="65357.A0A024GKU6"/>
<dbReference type="EMBL" id="CAIX01000155">
    <property type="protein sequence ID" value="CCI47165.1"/>
    <property type="molecule type" value="Genomic_DNA"/>
</dbReference>
<evidence type="ECO:0000259" key="7">
    <source>
        <dbReference type="PROSITE" id="PS50053"/>
    </source>
</evidence>
<sequence length="420" mass="46334">MASPISSSPDTCAKVNVLVKNVYAPSQSKTFVVPITLSILELKHEIETVFPSMPAVKDQKLIFGGKICSNDTILDTILKQLQVGNRANESTDEGDEPVVVFHLMCLNDLKASEDTQNTIPIDEPKSAPNTNVTQVHQPQTRTSPPSSVAHNGTANNSALRSPSDVSGFQAQFFQQAMLMQQQSMLLMQIQYLEQMKAYYQAFPAMGNASGAAAIPTVSRNTATTHISQPTQTTAHIPRPLAAVVPPHFQHVFGHRNQFPFAQPPQVQRQEPGFFRELLREAYASLDLRLALKMGFMIFIVGQDTPYERVLLLGISAFALYLHITGILIKCYRVYQRHYGRRDTENAANTNGPPAAAALNVSNRNGITALTSYVRISQHRGFFLDVWSFLLGFVCSIVPAWNPNPNDVQEAVRPPVAPIPI</sequence>
<dbReference type="InParanoid" id="A0A024GKU6"/>
<accession>A0A024GKU6</accession>
<keyword evidence="3 6" id="KW-1133">Transmembrane helix</keyword>